<keyword evidence="3" id="KW-1185">Reference proteome</keyword>
<feature type="domain" description="Transposable element P transposase-like RNase H C-terminal" evidence="1">
    <location>
        <begin position="13"/>
        <end position="41"/>
    </location>
</feature>
<dbReference type="Proteomes" id="UP000821853">
    <property type="component" value="Chromosome 10"/>
</dbReference>
<protein>
    <recommendedName>
        <fullName evidence="1">Transposable element P transposase-like RNase H C-terminal domain-containing protein</fullName>
    </recommendedName>
</protein>
<organism evidence="2 3">
    <name type="scientific">Haemaphysalis longicornis</name>
    <name type="common">Bush tick</name>
    <dbReference type="NCBI Taxonomy" id="44386"/>
    <lineage>
        <taxon>Eukaryota</taxon>
        <taxon>Metazoa</taxon>
        <taxon>Ecdysozoa</taxon>
        <taxon>Arthropoda</taxon>
        <taxon>Chelicerata</taxon>
        <taxon>Arachnida</taxon>
        <taxon>Acari</taxon>
        <taxon>Parasitiformes</taxon>
        <taxon>Ixodida</taxon>
        <taxon>Ixodoidea</taxon>
        <taxon>Ixodidae</taxon>
        <taxon>Haemaphysalinae</taxon>
        <taxon>Haemaphysalis</taxon>
    </lineage>
</organism>
<dbReference type="EMBL" id="JABSTR010000002">
    <property type="protein sequence ID" value="KAH9364589.1"/>
    <property type="molecule type" value="Genomic_DNA"/>
</dbReference>
<dbReference type="InterPro" id="IPR048367">
    <property type="entry name" value="TNP-like_RNaseH_C"/>
</dbReference>
<gene>
    <name evidence="2" type="ORF">HPB48_016141</name>
</gene>
<evidence type="ECO:0000259" key="1">
    <source>
        <dbReference type="Pfam" id="PF21789"/>
    </source>
</evidence>
<name>A0A9J6FNH9_HAELO</name>
<dbReference type="AlphaFoldDB" id="A0A9J6FNH9"/>
<accession>A0A9J6FNH9</accession>
<evidence type="ECO:0000313" key="2">
    <source>
        <dbReference type="EMBL" id="KAH9364589.1"/>
    </source>
</evidence>
<proteinExistence type="predicted"/>
<dbReference type="OrthoDB" id="6624481at2759"/>
<dbReference type="VEuPathDB" id="VectorBase:HLOH_056247"/>
<dbReference type="Pfam" id="PF21789">
    <property type="entry name" value="TNP-like_RNaseH_C"/>
    <property type="match status" value="1"/>
</dbReference>
<reference evidence="2 3" key="1">
    <citation type="journal article" date="2020" name="Cell">
        <title>Large-Scale Comparative Analyses of Tick Genomes Elucidate Their Genetic Diversity and Vector Capacities.</title>
        <authorList>
            <consortium name="Tick Genome and Microbiome Consortium (TIGMIC)"/>
            <person name="Jia N."/>
            <person name="Wang J."/>
            <person name="Shi W."/>
            <person name="Du L."/>
            <person name="Sun Y."/>
            <person name="Zhan W."/>
            <person name="Jiang J.F."/>
            <person name="Wang Q."/>
            <person name="Zhang B."/>
            <person name="Ji P."/>
            <person name="Bell-Sakyi L."/>
            <person name="Cui X.M."/>
            <person name="Yuan T.T."/>
            <person name="Jiang B.G."/>
            <person name="Yang W.F."/>
            <person name="Lam T.T."/>
            <person name="Chang Q.C."/>
            <person name="Ding S.J."/>
            <person name="Wang X.J."/>
            <person name="Zhu J.G."/>
            <person name="Ruan X.D."/>
            <person name="Zhao L."/>
            <person name="Wei J.T."/>
            <person name="Ye R.Z."/>
            <person name="Que T.C."/>
            <person name="Du C.H."/>
            <person name="Zhou Y.H."/>
            <person name="Cheng J.X."/>
            <person name="Dai P.F."/>
            <person name="Guo W.B."/>
            <person name="Han X.H."/>
            <person name="Huang E.J."/>
            <person name="Li L.F."/>
            <person name="Wei W."/>
            <person name="Gao Y.C."/>
            <person name="Liu J.Z."/>
            <person name="Shao H.Z."/>
            <person name="Wang X."/>
            <person name="Wang C.C."/>
            <person name="Yang T.C."/>
            <person name="Huo Q.B."/>
            <person name="Li W."/>
            <person name="Chen H.Y."/>
            <person name="Chen S.E."/>
            <person name="Zhou L.G."/>
            <person name="Ni X.B."/>
            <person name="Tian J.H."/>
            <person name="Sheng Y."/>
            <person name="Liu T."/>
            <person name="Pan Y.S."/>
            <person name="Xia L.Y."/>
            <person name="Li J."/>
            <person name="Zhao F."/>
            <person name="Cao W.C."/>
        </authorList>
    </citation>
    <scope>NUCLEOTIDE SEQUENCE [LARGE SCALE GENOMIC DNA]</scope>
    <source>
        <strain evidence="2">HaeL-2018</strain>
    </source>
</reference>
<sequence>MKYKCGFTYLLTCRLSEDCLEKLFGIIRQFSGFNDHPTAAQILLTGNCVSFYDLVKPPHSGNFEGGELTLLQRN</sequence>
<comment type="caution">
    <text evidence="2">The sequence shown here is derived from an EMBL/GenBank/DDBJ whole genome shotgun (WGS) entry which is preliminary data.</text>
</comment>
<evidence type="ECO:0000313" key="3">
    <source>
        <dbReference type="Proteomes" id="UP000821853"/>
    </source>
</evidence>